<dbReference type="OrthoDB" id="9766277at2"/>
<dbReference type="AlphaFoldDB" id="A0A1R4JCW0"/>
<reference evidence="1 2" key="1">
    <citation type="submission" date="2017-02" db="EMBL/GenBank/DDBJ databases">
        <authorList>
            <person name="Peterson S.W."/>
        </authorList>
    </citation>
    <scope>NUCLEOTIDE SEQUENCE [LARGE SCALE GENOMIC DNA]</scope>
    <source>
        <strain evidence="1 2">B Mb 05.01</strain>
    </source>
</reference>
<dbReference type="Proteomes" id="UP000196320">
    <property type="component" value="Unassembled WGS sequence"/>
</dbReference>
<dbReference type="InterPro" id="IPR023346">
    <property type="entry name" value="Lysozyme-like_dom_sf"/>
</dbReference>
<name>A0A1R4JCW0_9MICO</name>
<organism evidence="1 2">
    <name type="scientific">Microbacterium esteraromaticum</name>
    <dbReference type="NCBI Taxonomy" id="57043"/>
    <lineage>
        <taxon>Bacteria</taxon>
        <taxon>Bacillati</taxon>
        <taxon>Actinomycetota</taxon>
        <taxon>Actinomycetes</taxon>
        <taxon>Micrococcales</taxon>
        <taxon>Microbacteriaceae</taxon>
        <taxon>Microbacterium</taxon>
    </lineage>
</organism>
<proteinExistence type="predicted"/>
<evidence type="ECO:0000313" key="1">
    <source>
        <dbReference type="EMBL" id="SJN29839.1"/>
    </source>
</evidence>
<keyword evidence="2" id="KW-1185">Reference proteome</keyword>
<gene>
    <name evidence="1" type="ORF">FM104_06700</name>
</gene>
<evidence type="ECO:0000313" key="2">
    <source>
        <dbReference type="Proteomes" id="UP000196320"/>
    </source>
</evidence>
<dbReference type="SUPFAM" id="SSF53955">
    <property type="entry name" value="Lysozyme-like"/>
    <property type="match status" value="1"/>
</dbReference>
<sequence length="289" mass="29611">MLHAQNTRSSRRLAAAASAHKTIRKPFLGLAIGAVLVAVAATGAVYAPAALGAIPSDAAIAKASDVVQDGKVALTNATALNNVVAASDVQPDSVTAVVDFTELKADVKALAAKDDLSAGELAELTDDVVKGSAAVQGKTAALRNALTAAKEAKAAEDARLKAEAERIAAAKAAEEKRRAAAALAAANTPDGAKATARRLASERYGWGDGEFSCLASLWTKESGWNYQAYNSGGGATGIPQALPGSKMATAGSDWQTNATTQISWGLDYIKRAYGSPCAAWGHSQAVNWY</sequence>
<accession>A0A1R4JCW0</accession>
<dbReference type="RefSeq" id="WP_087130660.1">
    <property type="nucleotide sequence ID" value="NZ_FUKO01000019.1"/>
</dbReference>
<protein>
    <submittedName>
        <fullName evidence="1">Secreted protein</fullName>
    </submittedName>
</protein>
<dbReference type="EMBL" id="FUKO01000019">
    <property type="protein sequence ID" value="SJN29839.1"/>
    <property type="molecule type" value="Genomic_DNA"/>
</dbReference>